<evidence type="ECO:0000313" key="2">
    <source>
        <dbReference type="EMBL" id="CAI65581.1"/>
    </source>
</evidence>
<evidence type="ECO:0000313" key="3">
    <source>
        <dbReference type="Proteomes" id="UP000000863"/>
    </source>
</evidence>
<evidence type="ECO:0000256" key="1">
    <source>
        <dbReference type="SAM" id="Phobius"/>
    </source>
</evidence>
<name>Q4A2X5_EHV8U</name>
<protein>
    <submittedName>
        <fullName evidence="2">Putative membrane protein</fullName>
    </submittedName>
</protein>
<organismHost>
    <name type="scientific">Emiliania huxleyi</name>
    <name type="common">Coccolithophore</name>
    <name type="synonym">Pontosphaera huxleyi</name>
    <dbReference type="NCBI Taxonomy" id="2903"/>
</organismHost>
<keyword evidence="1" id="KW-0472">Membrane</keyword>
<keyword evidence="1" id="KW-0812">Transmembrane</keyword>
<sequence>MAEFSPTALVIIIVAAILAIPAAGIWIWIIIDRIRDRRSLMPDIAMRTGFAGTIPLPSRRSSVASIAAPNYSVHGNPSNPFMNNRYSSGYYTILGTVARDNTT</sequence>
<keyword evidence="1" id="KW-1133">Transmembrane helix</keyword>
<dbReference type="Proteomes" id="UP000000863">
    <property type="component" value="Segment"/>
</dbReference>
<dbReference type="EMBL" id="AJ890364">
    <property type="protein sequence ID" value="CAI65581.1"/>
    <property type="molecule type" value="Genomic_DNA"/>
</dbReference>
<organism evidence="2 3">
    <name type="scientific">Emiliania huxleyi virus 86 (isolate United Kingdom/English Channel/1999)</name>
    <name type="common">EhV-86</name>
    <dbReference type="NCBI Taxonomy" id="654925"/>
    <lineage>
        <taxon>Viruses</taxon>
        <taxon>Varidnaviria</taxon>
        <taxon>Bamfordvirae</taxon>
        <taxon>Nucleocytoviricota</taxon>
        <taxon>Megaviricetes</taxon>
        <taxon>Algavirales</taxon>
        <taxon>Phycodnaviridae</taxon>
        <taxon>Coccolithovirus</taxon>
        <taxon>Coccolithovirus huxleyi</taxon>
        <taxon>Emiliania huxleyi virus 86</taxon>
    </lineage>
</organism>
<dbReference type="RefSeq" id="YP_293912.1">
    <property type="nucleotide sequence ID" value="NC_007346.1"/>
</dbReference>
<reference evidence="2 3" key="1">
    <citation type="journal article" date="2005" name="Science">
        <title>Complete genome sequence and lytic phase transcription profile of a Coccolithovirus.</title>
        <authorList>
            <person name="Wilson W.H."/>
            <person name="Schroeder D.C."/>
            <person name="Allen M.J."/>
            <person name="Holden M.T.G."/>
            <person name="Parkhill J."/>
            <person name="Barrell B.G."/>
            <person name="Churcher C."/>
            <person name="Hamlin N."/>
            <person name="Mungall K."/>
            <person name="Norbertczak H."/>
            <person name="Quail M.A."/>
            <person name="Price C."/>
            <person name="Rabbinowitsch E."/>
            <person name="Walker D."/>
            <person name="Craigon M."/>
            <person name="Roy D."/>
            <person name="Ghazal P."/>
        </authorList>
    </citation>
    <scope>NUCLEOTIDE SEQUENCE [LARGE SCALE GENOMIC DNA]</scope>
    <source>
        <strain evidence="3">Isolate United Kingdom/English Channel/1999</strain>
    </source>
</reference>
<dbReference type="KEGG" id="vg:3654673"/>
<dbReference type="GeneID" id="3654673"/>
<gene>
    <name evidence="2" type="ORF">EhV159</name>
</gene>
<feature type="transmembrane region" description="Helical" evidence="1">
    <location>
        <begin position="6"/>
        <end position="31"/>
    </location>
</feature>
<accession>Q4A2X5</accession>
<proteinExistence type="predicted"/>
<keyword evidence="3" id="KW-1185">Reference proteome</keyword>